<dbReference type="Pfam" id="PF02656">
    <property type="entry name" value="DUF202"/>
    <property type="match status" value="1"/>
</dbReference>
<keyword evidence="8" id="KW-1185">Reference proteome</keyword>
<dbReference type="STRING" id="996342.SAMN05443551_0943"/>
<feature type="transmembrane region" description="Helical" evidence="5">
    <location>
        <begin position="65"/>
        <end position="84"/>
    </location>
</feature>
<organism evidence="7 8">
    <name type="scientific">Marivita hallyeonensis</name>
    <dbReference type="NCBI Taxonomy" id="996342"/>
    <lineage>
        <taxon>Bacteria</taxon>
        <taxon>Pseudomonadati</taxon>
        <taxon>Pseudomonadota</taxon>
        <taxon>Alphaproteobacteria</taxon>
        <taxon>Rhodobacterales</taxon>
        <taxon>Roseobacteraceae</taxon>
        <taxon>Marivita</taxon>
    </lineage>
</organism>
<evidence type="ECO:0000256" key="2">
    <source>
        <dbReference type="ARBA" id="ARBA00022692"/>
    </source>
</evidence>
<dbReference type="GO" id="GO:0012505">
    <property type="term" value="C:endomembrane system"/>
    <property type="evidence" value="ECO:0007669"/>
    <property type="project" value="UniProtKB-SubCell"/>
</dbReference>
<comment type="subcellular location">
    <subcellularLocation>
        <location evidence="1">Endomembrane system</location>
        <topology evidence="1">Multi-pass membrane protein</topology>
    </subcellularLocation>
</comment>
<reference evidence="7 8" key="1">
    <citation type="submission" date="2016-11" db="EMBL/GenBank/DDBJ databases">
        <authorList>
            <person name="Jaros S."/>
            <person name="Januszkiewicz K."/>
            <person name="Wedrychowicz H."/>
        </authorList>
    </citation>
    <scope>NUCLEOTIDE SEQUENCE [LARGE SCALE GENOMIC DNA]</scope>
    <source>
        <strain evidence="7 8">DSM 29431</strain>
    </source>
</reference>
<evidence type="ECO:0000259" key="6">
    <source>
        <dbReference type="Pfam" id="PF02656"/>
    </source>
</evidence>
<name>A0A1M5NJ05_9RHOB</name>
<accession>A0A1M5NJ05</accession>
<dbReference type="InterPro" id="IPR003807">
    <property type="entry name" value="DUF202"/>
</dbReference>
<dbReference type="EMBL" id="FQXC01000001">
    <property type="protein sequence ID" value="SHG89425.1"/>
    <property type="molecule type" value="Genomic_DNA"/>
</dbReference>
<evidence type="ECO:0000313" key="8">
    <source>
        <dbReference type="Proteomes" id="UP000184221"/>
    </source>
</evidence>
<feature type="transmembrane region" description="Helical" evidence="5">
    <location>
        <begin position="32"/>
        <end position="53"/>
    </location>
</feature>
<evidence type="ECO:0000256" key="3">
    <source>
        <dbReference type="ARBA" id="ARBA00022989"/>
    </source>
</evidence>
<proteinExistence type="predicted"/>
<gene>
    <name evidence="7" type="ORF">SAMN05443551_0943</name>
</gene>
<evidence type="ECO:0000256" key="4">
    <source>
        <dbReference type="ARBA" id="ARBA00023136"/>
    </source>
</evidence>
<keyword evidence="3 5" id="KW-1133">Transmembrane helix</keyword>
<evidence type="ECO:0000256" key="5">
    <source>
        <dbReference type="SAM" id="Phobius"/>
    </source>
</evidence>
<dbReference type="AlphaFoldDB" id="A0A1M5NJ05"/>
<feature type="transmembrane region" description="Helical" evidence="5">
    <location>
        <begin position="105"/>
        <end position="124"/>
    </location>
</feature>
<keyword evidence="2 5" id="KW-0812">Transmembrane</keyword>
<sequence>MRSACVSDKNDLAEDRTDWAEARTVLANERTFAGWMRTGMASVALALGLRALFGPFEPTWIPKTVASVFVLVALMIFWAAWRNCSLTQKDMDDHDTRSQSARNMAWITAVLSLGAVATGAILWLL</sequence>
<keyword evidence="4 5" id="KW-0472">Membrane</keyword>
<evidence type="ECO:0000313" key="7">
    <source>
        <dbReference type="EMBL" id="SHG89425.1"/>
    </source>
</evidence>
<evidence type="ECO:0000256" key="1">
    <source>
        <dbReference type="ARBA" id="ARBA00004127"/>
    </source>
</evidence>
<protein>
    <submittedName>
        <fullName evidence="7">Putative membrane protein</fullName>
    </submittedName>
</protein>
<feature type="domain" description="DUF202" evidence="6">
    <location>
        <begin position="23"/>
        <end position="84"/>
    </location>
</feature>
<dbReference type="Proteomes" id="UP000184221">
    <property type="component" value="Unassembled WGS sequence"/>
</dbReference>